<dbReference type="InterPro" id="IPR010281">
    <property type="entry name" value="DUF885"/>
</dbReference>
<dbReference type="EMBL" id="CP139781">
    <property type="protein sequence ID" value="WRQ89357.1"/>
    <property type="molecule type" value="Genomic_DNA"/>
</dbReference>
<reference evidence="1 2" key="1">
    <citation type="submission" date="2021-08" db="EMBL/GenBank/DDBJ databases">
        <authorList>
            <person name="Zhang D."/>
            <person name="Zhang A."/>
            <person name="Wang L."/>
        </authorList>
    </citation>
    <scope>NUCLEOTIDE SEQUENCE [LARGE SCALE GENOMIC DNA]</scope>
    <source>
        <strain evidence="1 2">WL0086</strain>
    </source>
</reference>
<gene>
    <name evidence="1" type="ORF">K1X11_008045</name>
</gene>
<dbReference type="PANTHER" id="PTHR33361:SF2">
    <property type="entry name" value="DUF885 DOMAIN-CONTAINING PROTEIN"/>
    <property type="match status" value="1"/>
</dbReference>
<protein>
    <submittedName>
        <fullName evidence="1">DUF885 domain-containing protein</fullName>
    </submittedName>
</protein>
<proteinExistence type="predicted"/>
<reference evidence="1 2" key="2">
    <citation type="submission" date="2023-12" db="EMBL/GenBank/DDBJ databases">
        <title>Description of an unclassified Opitutus bacterium of Verrucomicrobiota.</title>
        <authorList>
            <person name="Zhang D.-F."/>
        </authorList>
    </citation>
    <scope>NUCLEOTIDE SEQUENCE [LARGE SCALE GENOMIC DNA]</scope>
    <source>
        <strain evidence="1 2">WL0086</strain>
    </source>
</reference>
<dbReference type="PANTHER" id="PTHR33361">
    <property type="entry name" value="GLR0591 PROTEIN"/>
    <property type="match status" value="1"/>
</dbReference>
<name>A0ABZ1CD66_9BACT</name>
<evidence type="ECO:0000313" key="2">
    <source>
        <dbReference type="Proteomes" id="UP000738431"/>
    </source>
</evidence>
<dbReference type="Proteomes" id="UP000738431">
    <property type="component" value="Chromosome"/>
</dbReference>
<accession>A0ABZ1CD66</accession>
<organism evidence="1 2">
    <name type="scientific">Actomonas aquatica</name>
    <dbReference type="NCBI Taxonomy" id="2866162"/>
    <lineage>
        <taxon>Bacteria</taxon>
        <taxon>Pseudomonadati</taxon>
        <taxon>Verrucomicrobiota</taxon>
        <taxon>Opitutia</taxon>
        <taxon>Opitutales</taxon>
        <taxon>Opitutaceae</taxon>
        <taxon>Actomonas</taxon>
    </lineage>
</organism>
<keyword evidence="2" id="KW-1185">Reference proteome</keyword>
<dbReference type="Pfam" id="PF05960">
    <property type="entry name" value="DUF885"/>
    <property type="match status" value="1"/>
</dbReference>
<evidence type="ECO:0000313" key="1">
    <source>
        <dbReference type="EMBL" id="WRQ89357.1"/>
    </source>
</evidence>
<sequence>MFTLCVSLVSSLTAQNIEDDRYGGLTADSGMTESERFARLLEVDWQVGLEQNPEIATYVGVPGHNDHWSDISAAGRAQAERRARTRLAVVESIDPSEFGEEEQVNYILFRDLAREEVEMLAFPEYLMPLTQLNGVQQNAAGLLRMMPNRSVAQLQDQLGRLRGLPRVIDDTIVLLREGLAEGVTPPAITLRAVPDQVSNMIVDTPEENPLLQGFYNVPASVPFEDLEMMRGEAIEVYTAEIAPAFARLETFLREEYLPAARTDIAATDLPDGEAWYAASVKSRTTLDLTPDEIHQIGLNEVARIRAEMERVKGEAGFEGSLEAFFEFLRTDPQFFHTEPKALLAEYRDIAKRVDYEMPKLFGLLPRLPYGVVEIPAYSAPSQTTAYYMPGSLESGRAGAYYANTYKLETRPRWEMEALSLHEAVPGHHHQIALQQEIENLPAFRRFSWGYTGFVEGWGLYAESLGEEMGFYQDPYSKFGQLTYEMWRAVRLVVDTGMHSKGWSRQQAIDYFKANAAKTENDIIVEIDRYIVWPGQALAYKLGELTIKRLRAQATEALGADFDVRAFHDEVLRHGALPLKTLEANIARWIVEQKQVLKK</sequence>
<dbReference type="RefSeq" id="WP_221029952.1">
    <property type="nucleotide sequence ID" value="NZ_CP139781.1"/>
</dbReference>